<organism evidence="3 4">
    <name type="scientific">Mycobacterium lehmannii</name>
    <dbReference type="NCBI Taxonomy" id="2048550"/>
    <lineage>
        <taxon>Bacteria</taxon>
        <taxon>Bacillati</taxon>
        <taxon>Actinomycetota</taxon>
        <taxon>Actinomycetes</taxon>
        <taxon>Mycobacteriales</taxon>
        <taxon>Mycobacteriaceae</taxon>
        <taxon>Mycobacterium</taxon>
    </lineage>
</organism>
<dbReference type="AlphaFoldDB" id="A0A101A9L0"/>
<feature type="region of interest" description="Disordered" evidence="1">
    <location>
        <begin position="606"/>
        <end position="625"/>
    </location>
</feature>
<evidence type="ECO:0000256" key="2">
    <source>
        <dbReference type="SAM" id="SignalP"/>
    </source>
</evidence>
<accession>A0A101A9L0</accession>
<dbReference type="RefSeq" id="WP_064395019.1">
    <property type="nucleotide sequence ID" value="NZ_LQIR01000009.1"/>
</dbReference>
<feature type="signal peptide" evidence="2">
    <location>
        <begin position="1"/>
        <end position="35"/>
    </location>
</feature>
<feature type="compositionally biased region" description="Low complexity" evidence="1">
    <location>
        <begin position="802"/>
        <end position="829"/>
    </location>
</feature>
<evidence type="ECO:0000313" key="3">
    <source>
        <dbReference type="EMBL" id="KUI18914.1"/>
    </source>
</evidence>
<evidence type="ECO:0008006" key="5">
    <source>
        <dbReference type="Google" id="ProtNLM"/>
    </source>
</evidence>
<gene>
    <name evidence="3" type="ORF">AU192_16610</name>
</gene>
<name>A0A101A9L0_9MYCO</name>
<keyword evidence="4" id="KW-1185">Reference proteome</keyword>
<reference evidence="3 4" key="1">
    <citation type="submission" date="2016-01" db="EMBL/GenBank/DDBJ databases">
        <authorList>
            <consortium name="TB Trials Study Group"/>
            <person name="Sutton G."/>
            <person name="Brinkac L."/>
            <person name="Sanka R."/>
            <person name="Adams M."/>
            <person name="Lau E.L."/>
            <person name="Macaden R."/>
            <person name="Grewal H.M.S."/>
        </authorList>
    </citation>
    <scope>NUCLEOTIDE SEQUENCE [LARGE SCALE GENOMIC DNA]</scope>
    <source>
        <strain evidence="3 4">IS-1744</strain>
    </source>
</reference>
<feature type="region of interest" description="Disordered" evidence="1">
    <location>
        <begin position="677"/>
        <end position="829"/>
    </location>
</feature>
<comment type="caution">
    <text evidence="3">The sequence shown here is derived from an EMBL/GenBank/DDBJ whole genome shotgun (WGS) entry which is preliminary data.</text>
</comment>
<feature type="compositionally biased region" description="Basic and acidic residues" evidence="1">
    <location>
        <begin position="677"/>
        <end position="686"/>
    </location>
</feature>
<sequence>MAGRHGRHGKRSRTSKKIAAIGAATATATALTVGAAPLPEPSDDAKTLVDTHVNLAAAVNQWPGPDEIPDLTFGLGPAVYDLGQVAAEVLIRLVVENFNLAVLAQAAGADPESVLNNLLGGVLGEIPPGLLADVVGAIPIDVPGVVGALIDPLGILTPDVEQQLSNLLAGSLPETIGGLFGLLGLDLSDPFNLSNLPGPVNVITAGPVFTVLKLLGVDLGWVPGLPRAIAEEVNKTPYLDVEVSLESVLRELEILNPVLDLLDIPIPDIDAVEVRVPVVLSMGLGAFSAGAAYERIVADLVNQPGGDNAAEHPLLGSITILPMILLRNPGRANGGMFARFYPLFGLAGIKTVTPETEASYSGGTPLPGTGLSVGGANLIPIKLDATVQYDMLSDFAAWPNPFSLANNLFAGLLPTYMLRGVTLDPQQLLELDDLAERIRNGDPLAVNLYLTLRSATLPLLEPLYLAADVLNLVTLGGVARYNPFSMVANALAPALTSLVNLGYTDVYYNPQTGGYERSLDEAGDPTPFMSFPNVDWAQVPGVIFNQLVQGIFKEFFSGNPTVGTPNVLTSLLGFLTGGSLWGTTPTSVLTDIVDEALEEATEELLPDTAQEEGELPSPTDLPDSGARMLTLVTDEPEGEEAVDDVVANEADDKVADKLKAEAVVQKPVEEAVGIEETATKDVKAAEGDGETTVSETGTKIQDSKTSETPADKTTADDTKVGETKAGETKAGETKTGETKAGETTTGDKDDDTKKGYKPGNKFSPNTGAKSGPKHAKPDNGEPVKAVPGSSPRHAKPDNDSPSATTGDAGSSTSGTTSGTSGEGSSSAAA</sequence>
<proteinExistence type="predicted"/>
<feature type="chain" id="PRO_5007092634" description="ATPase" evidence="2">
    <location>
        <begin position="36"/>
        <end position="829"/>
    </location>
</feature>
<keyword evidence="2" id="KW-0732">Signal</keyword>
<evidence type="ECO:0000256" key="1">
    <source>
        <dbReference type="SAM" id="MobiDB-lite"/>
    </source>
</evidence>
<dbReference type="Proteomes" id="UP000053707">
    <property type="component" value="Unassembled WGS sequence"/>
</dbReference>
<dbReference type="EMBL" id="LQIR01000009">
    <property type="protein sequence ID" value="KUI18914.1"/>
    <property type="molecule type" value="Genomic_DNA"/>
</dbReference>
<evidence type="ECO:0000313" key="4">
    <source>
        <dbReference type="Proteomes" id="UP000053707"/>
    </source>
</evidence>
<feature type="compositionally biased region" description="Polar residues" evidence="1">
    <location>
        <begin position="691"/>
        <end position="700"/>
    </location>
</feature>
<feature type="compositionally biased region" description="Basic and acidic residues" evidence="1">
    <location>
        <begin position="701"/>
        <end position="754"/>
    </location>
</feature>
<protein>
    <recommendedName>
        <fullName evidence="5">ATPase</fullName>
    </recommendedName>
</protein>